<dbReference type="Gene3D" id="3.40.50.10090">
    <property type="match status" value="2"/>
</dbReference>
<accession>A0A2U8QVA5</accession>
<dbReference type="EMBL" id="CP029463">
    <property type="protein sequence ID" value="AWM13725.1"/>
    <property type="molecule type" value="Genomic_DNA"/>
</dbReference>
<dbReference type="GO" id="GO:0006780">
    <property type="term" value="P:uroporphyrinogen III biosynthetic process"/>
    <property type="evidence" value="ECO:0007669"/>
    <property type="project" value="InterPro"/>
</dbReference>
<dbReference type="SUPFAM" id="SSF69618">
    <property type="entry name" value="HemD-like"/>
    <property type="match status" value="1"/>
</dbReference>
<dbReference type="InterPro" id="IPR036108">
    <property type="entry name" value="4pyrrol_syn_uPrphyn_synt_sf"/>
</dbReference>
<evidence type="ECO:0000313" key="2">
    <source>
        <dbReference type="EMBL" id="AWM13725.1"/>
    </source>
</evidence>
<dbReference type="AlphaFoldDB" id="A0A2U8QVA5"/>
<dbReference type="Pfam" id="PF02602">
    <property type="entry name" value="HEM4"/>
    <property type="match status" value="1"/>
</dbReference>
<name>A0A2U8QVA5_9FLAO</name>
<sequence>MKTVLSTKKLSEKNKIVLENSGFLIIERNFIKVKPIRFQLETCNNIMLFTSKNAVKSVLQNKKARTAILEKECLCVGKKTKKFLKKKGFKVSDQAGNAKELGKLILKKYSDQSFTFFCGSLRRKELPEILTENGISFNEIKVYETALKPYKINIKTDAILFFSPSAVESFLKENILDDQMCFCIGRTTAKALENRTQNIEIANQPTVENVMEAVIKYYN</sequence>
<evidence type="ECO:0000259" key="1">
    <source>
        <dbReference type="Pfam" id="PF02602"/>
    </source>
</evidence>
<protein>
    <submittedName>
        <fullName evidence="2">Uroporphyrinogen-III synthase</fullName>
    </submittedName>
</protein>
<dbReference type="OrthoDB" id="1523900at2"/>
<dbReference type="Proteomes" id="UP000245429">
    <property type="component" value="Chromosome"/>
</dbReference>
<gene>
    <name evidence="2" type="ORF">DI487_07515</name>
</gene>
<evidence type="ECO:0000313" key="3">
    <source>
        <dbReference type="Proteomes" id="UP000245429"/>
    </source>
</evidence>
<dbReference type="KEGG" id="fse:DI487_07515"/>
<dbReference type="RefSeq" id="WP_109569093.1">
    <property type="nucleotide sequence ID" value="NZ_CP029463.1"/>
</dbReference>
<feature type="domain" description="Tetrapyrrole biosynthesis uroporphyrinogen III synthase" evidence="1">
    <location>
        <begin position="18"/>
        <end position="209"/>
    </location>
</feature>
<dbReference type="PANTHER" id="PTHR12390">
    <property type="entry name" value="UROPORPHYRINOGEN III SYNTHASE"/>
    <property type="match status" value="1"/>
</dbReference>
<dbReference type="InterPro" id="IPR039793">
    <property type="entry name" value="UROS/Hem4"/>
</dbReference>
<dbReference type="GO" id="GO:0004852">
    <property type="term" value="F:uroporphyrinogen-III synthase activity"/>
    <property type="evidence" value="ECO:0007669"/>
    <property type="project" value="InterPro"/>
</dbReference>
<reference evidence="2 3" key="1">
    <citation type="submission" date="2018-05" db="EMBL/GenBank/DDBJ databases">
        <title>Flavobacterium sp. MEBiC07310.</title>
        <authorList>
            <person name="Baek K."/>
        </authorList>
    </citation>
    <scope>NUCLEOTIDE SEQUENCE [LARGE SCALE GENOMIC DNA]</scope>
    <source>
        <strain evidence="2 3">MEBiC07310</strain>
    </source>
</reference>
<dbReference type="GO" id="GO:0005829">
    <property type="term" value="C:cytosol"/>
    <property type="evidence" value="ECO:0007669"/>
    <property type="project" value="TreeGrafter"/>
</dbReference>
<proteinExistence type="predicted"/>
<dbReference type="PANTHER" id="PTHR12390:SF0">
    <property type="entry name" value="UROPORPHYRINOGEN-III SYNTHASE"/>
    <property type="match status" value="1"/>
</dbReference>
<dbReference type="CDD" id="cd06578">
    <property type="entry name" value="HemD"/>
    <property type="match status" value="1"/>
</dbReference>
<dbReference type="InterPro" id="IPR003754">
    <property type="entry name" value="4pyrrol_synth_uPrphyn_synth"/>
</dbReference>
<organism evidence="2 3">
    <name type="scientific">Flavobacterium sediminis</name>
    <dbReference type="NCBI Taxonomy" id="2201181"/>
    <lineage>
        <taxon>Bacteria</taxon>
        <taxon>Pseudomonadati</taxon>
        <taxon>Bacteroidota</taxon>
        <taxon>Flavobacteriia</taxon>
        <taxon>Flavobacteriales</taxon>
        <taxon>Flavobacteriaceae</taxon>
        <taxon>Flavobacterium</taxon>
    </lineage>
</organism>
<keyword evidence="3" id="KW-1185">Reference proteome</keyword>